<feature type="domain" description="DUF5009" evidence="2">
    <location>
        <begin position="22"/>
        <end position="99"/>
    </location>
</feature>
<evidence type="ECO:0000256" key="1">
    <source>
        <dbReference type="SAM" id="Phobius"/>
    </source>
</evidence>
<dbReference type="RefSeq" id="WP_083732395.1">
    <property type="nucleotide sequence ID" value="NZ_CP017641.1"/>
</dbReference>
<name>A0A1P8WPP2_9PLAN</name>
<feature type="transmembrane region" description="Helical" evidence="1">
    <location>
        <begin position="110"/>
        <end position="129"/>
    </location>
</feature>
<dbReference type="Proteomes" id="UP000187735">
    <property type="component" value="Chromosome"/>
</dbReference>
<proteinExistence type="predicted"/>
<keyword evidence="4" id="KW-1185">Reference proteome</keyword>
<accession>A0A1P8WPP2</accession>
<keyword evidence="1" id="KW-0812">Transmembrane</keyword>
<keyword evidence="1" id="KW-0472">Membrane</keyword>
<dbReference type="PANTHER" id="PTHR31061:SF24">
    <property type="entry name" value="LD22376P"/>
    <property type="match status" value="1"/>
</dbReference>
<evidence type="ECO:0000313" key="4">
    <source>
        <dbReference type="Proteomes" id="UP000187735"/>
    </source>
</evidence>
<dbReference type="KEGG" id="fmr:Fuma_05683"/>
<dbReference type="AlphaFoldDB" id="A0A1P8WPP2"/>
<keyword evidence="1" id="KW-1133">Transmembrane helix</keyword>
<dbReference type="InterPro" id="IPR032176">
    <property type="entry name" value="DUF5009"/>
</dbReference>
<evidence type="ECO:0000259" key="2">
    <source>
        <dbReference type="Pfam" id="PF16401"/>
    </source>
</evidence>
<dbReference type="PANTHER" id="PTHR31061">
    <property type="entry name" value="LD22376P"/>
    <property type="match status" value="1"/>
</dbReference>
<gene>
    <name evidence="3" type="ORF">Fuma_05683</name>
</gene>
<dbReference type="OrthoDB" id="9788724at2"/>
<protein>
    <recommendedName>
        <fullName evidence="2">DUF5009 domain-containing protein</fullName>
    </recommendedName>
</protein>
<dbReference type="STRING" id="1891926.Fuma_05683"/>
<organism evidence="3 4">
    <name type="scientific">Fuerstiella marisgermanici</name>
    <dbReference type="NCBI Taxonomy" id="1891926"/>
    <lineage>
        <taxon>Bacteria</taxon>
        <taxon>Pseudomonadati</taxon>
        <taxon>Planctomycetota</taxon>
        <taxon>Planctomycetia</taxon>
        <taxon>Planctomycetales</taxon>
        <taxon>Planctomycetaceae</taxon>
        <taxon>Fuerstiella</taxon>
    </lineage>
</organism>
<evidence type="ECO:0000313" key="3">
    <source>
        <dbReference type="EMBL" id="APZ96020.1"/>
    </source>
</evidence>
<feature type="transmembrane region" description="Helical" evidence="1">
    <location>
        <begin position="72"/>
        <end position="90"/>
    </location>
</feature>
<dbReference type="Pfam" id="PF16401">
    <property type="entry name" value="DUF5009"/>
    <property type="match status" value="1"/>
</dbReference>
<reference evidence="3 4" key="1">
    <citation type="journal article" date="2016" name="Front. Microbiol.">
        <title>Fuerstia marisgermanicae gen. nov., sp. nov., an Unusual Member of the Phylum Planctomycetes from the German Wadden Sea.</title>
        <authorList>
            <person name="Kohn T."/>
            <person name="Heuer A."/>
            <person name="Jogler M."/>
            <person name="Vollmers J."/>
            <person name="Boedeker C."/>
            <person name="Bunk B."/>
            <person name="Rast P."/>
            <person name="Borchert D."/>
            <person name="Glockner I."/>
            <person name="Freese H.M."/>
            <person name="Klenk H.P."/>
            <person name="Overmann J."/>
            <person name="Kaster A.K."/>
            <person name="Rohde M."/>
            <person name="Wiegand S."/>
            <person name="Jogler C."/>
        </authorList>
    </citation>
    <scope>NUCLEOTIDE SEQUENCE [LARGE SCALE GENOMIC DNA]</scope>
    <source>
        <strain evidence="3 4">NH11</strain>
    </source>
</reference>
<sequence length="150" mass="17139">MSDHPGLTEPAASTQQTTERIVSIDALRGFDMFWIVGGSSIAIELLKNADPESFASRLALQFKHVEWEGFRFYDLIFPLFLFLVGCVLPYSLQKYSGQPTAAYRRLFRRGFLLILLGFVYNDVLQFDFANMRYMHVLQRIGIGYTIAGLI</sequence>
<dbReference type="EMBL" id="CP017641">
    <property type="protein sequence ID" value="APZ96020.1"/>
    <property type="molecule type" value="Genomic_DNA"/>
</dbReference>